<sequence length="238" mass="25522">MNARTSRDAEPFLPDDPRARRDLDALRRAAARCEGCDLHENATQTVFGTGSAGARVVLVGEQPGDQEDRRGEPFVGPAGRLLDRALEEAGIERGDVYVTNAVKHFKFKRQEGGKRRIHESPNAGEMRACRPWLLAELRTLEPDVVVVLGATAGKALLGSSFRVTKQRGRLLPLPDLETIGTPSAGKSIAEETSGETPDGAGARLLATIHPSAVLRADDRDAAYAGLVDDLRVAARALA</sequence>
<dbReference type="NCBIfam" id="TIGR03914">
    <property type="entry name" value="UDG_fam_dom"/>
    <property type="match status" value="1"/>
</dbReference>
<keyword evidence="5" id="KW-0227">DNA damage</keyword>
<dbReference type="InterPro" id="IPR051536">
    <property type="entry name" value="UDG_Type-4/5"/>
</dbReference>
<dbReference type="NCBIfam" id="TIGR00758">
    <property type="entry name" value="UDG_fam4"/>
    <property type="match status" value="1"/>
</dbReference>
<evidence type="ECO:0000259" key="11">
    <source>
        <dbReference type="SMART" id="SM00986"/>
    </source>
</evidence>
<dbReference type="Proteomes" id="UP001597063">
    <property type="component" value="Unassembled WGS sequence"/>
</dbReference>
<feature type="domain" description="Uracil-DNA glycosylase-like" evidence="11">
    <location>
        <begin position="47"/>
        <end position="231"/>
    </location>
</feature>
<keyword evidence="7" id="KW-0408">Iron</keyword>
<gene>
    <name evidence="12" type="ORF">ACFQZM_45745</name>
</gene>
<evidence type="ECO:0000256" key="5">
    <source>
        <dbReference type="ARBA" id="ARBA00022763"/>
    </source>
</evidence>
<dbReference type="SMART" id="SM00986">
    <property type="entry name" value="UDG"/>
    <property type="match status" value="1"/>
</dbReference>
<keyword evidence="3" id="KW-0004">4Fe-4S</keyword>
<evidence type="ECO:0000256" key="2">
    <source>
        <dbReference type="ARBA" id="ARBA00019403"/>
    </source>
</evidence>
<dbReference type="InterPro" id="IPR005122">
    <property type="entry name" value="Uracil-DNA_glycosylase-like"/>
</dbReference>
<dbReference type="PANTHER" id="PTHR33693">
    <property type="entry name" value="TYPE-5 URACIL-DNA GLYCOSYLASE"/>
    <property type="match status" value="1"/>
</dbReference>
<evidence type="ECO:0000256" key="4">
    <source>
        <dbReference type="ARBA" id="ARBA00022723"/>
    </source>
</evidence>
<feature type="region of interest" description="Disordered" evidence="10">
    <location>
        <begin position="181"/>
        <end position="200"/>
    </location>
</feature>
<dbReference type="EMBL" id="JBHTGP010000033">
    <property type="protein sequence ID" value="MFD0691863.1"/>
    <property type="molecule type" value="Genomic_DNA"/>
</dbReference>
<evidence type="ECO:0000256" key="6">
    <source>
        <dbReference type="ARBA" id="ARBA00022801"/>
    </source>
</evidence>
<keyword evidence="6" id="KW-0378">Hydrolase</keyword>
<reference evidence="13" key="1">
    <citation type="journal article" date="2019" name="Int. J. Syst. Evol. Microbiol.">
        <title>The Global Catalogue of Microorganisms (GCM) 10K type strain sequencing project: providing services to taxonomists for standard genome sequencing and annotation.</title>
        <authorList>
            <consortium name="The Broad Institute Genomics Platform"/>
            <consortium name="The Broad Institute Genome Sequencing Center for Infectious Disease"/>
            <person name="Wu L."/>
            <person name="Ma J."/>
        </authorList>
    </citation>
    <scope>NUCLEOTIDE SEQUENCE [LARGE SCALE GENOMIC DNA]</scope>
    <source>
        <strain evidence="13">JCM 9371</strain>
    </source>
</reference>
<evidence type="ECO:0000313" key="13">
    <source>
        <dbReference type="Proteomes" id="UP001597063"/>
    </source>
</evidence>
<name>A0ABW2Y024_9ACTN</name>
<evidence type="ECO:0000256" key="3">
    <source>
        <dbReference type="ARBA" id="ARBA00022485"/>
    </source>
</evidence>
<protein>
    <recommendedName>
        <fullName evidence="2">Type-4 uracil-DNA glycosylase</fullName>
    </recommendedName>
</protein>
<organism evidence="12 13">
    <name type="scientific">Actinomadura fibrosa</name>
    <dbReference type="NCBI Taxonomy" id="111802"/>
    <lineage>
        <taxon>Bacteria</taxon>
        <taxon>Bacillati</taxon>
        <taxon>Actinomycetota</taxon>
        <taxon>Actinomycetes</taxon>
        <taxon>Streptosporangiales</taxon>
        <taxon>Thermomonosporaceae</taxon>
        <taxon>Actinomadura</taxon>
    </lineage>
</organism>
<evidence type="ECO:0000256" key="9">
    <source>
        <dbReference type="ARBA" id="ARBA00023204"/>
    </source>
</evidence>
<accession>A0ABW2Y024</accession>
<dbReference type="Pfam" id="PF03167">
    <property type="entry name" value="UDG"/>
    <property type="match status" value="1"/>
</dbReference>
<dbReference type="CDD" id="cd10030">
    <property type="entry name" value="UDG-F4_TTUDGA_SPO1dp_like"/>
    <property type="match status" value="1"/>
</dbReference>
<evidence type="ECO:0000313" key="12">
    <source>
        <dbReference type="EMBL" id="MFD0691863.1"/>
    </source>
</evidence>
<evidence type="ECO:0000256" key="7">
    <source>
        <dbReference type="ARBA" id="ARBA00023004"/>
    </source>
</evidence>
<keyword evidence="4" id="KW-0479">Metal-binding</keyword>
<keyword evidence="13" id="KW-1185">Reference proteome</keyword>
<dbReference type="InterPro" id="IPR005273">
    <property type="entry name" value="Ura-DNA_glyco_family4"/>
</dbReference>
<dbReference type="RefSeq" id="WP_131756059.1">
    <property type="nucleotide sequence ID" value="NZ_CAACUY010000011.1"/>
</dbReference>
<dbReference type="Gene3D" id="3.40.470.10">
    <property type="entry name" value="Uracil-DNA glycosylase-like domain"/>
    <property type="match status" value="1"/>
</dbReference>
<dbReference type="PANTHER" id="PTHR33693:SF9">
    <property type="entry name" value="TYPE-4 URACIL-DNA GLYCOSYLASE"/>
    <property type="match status" value="1"/>
</dbReference>
<evidence type="ECO:0000256" key="1">
    <source>
        <dbReference type="ARBA" id="ARBA00006521"/>
    </source>
</evidence>
<feature type="region of interest" description="Disordered" evidence="10">
    <location>
        <begin position="1"/>
        <end position="20"/>
    </location>
</feature>
<keyword evidence="8" id="KW-0411">Iron-sulfur</keyword>
<proteinExistence type="inferred from homology"/>
<keyword evidence="9" id="KW-0234">DNA repair</keyword>
<dbReference type="InterPro" id="IPR036895">
    <property type="entry name" value="Uracil-DNA_glycosylase-like_sf"/>
</dbReference>
<dbReference type="SUPFAM" id="SSF52141">
    <property type="entry name" value="Uracil-DNA glycosylase-like"/>
    <property type="match status" value="1"/>
</dbReference>
<comment type="caution">
    <text evidence="12">The sequence shown here is derived from an EMBL/GenBank/DDBJ whole genome shotgun (WGS) entry which is preliminary data.</text>
</comment>
<evidence type="ECO:0000256" key="8">
    <source>
        <dbReference type="ARBA" id="ARBA00023014"/>
    </source>
</evidence>
<evidence type="ECO:0000256" key="10">
    <source>
        <dbReference type="SAM" id="MobiDB-lite"/>
    </source>
</evidence>
<dbReference type="SMART" id="SM00987">
    <property type="entry name" value="UreE_C"/>
    <property type="match status" value="1"/>
</dbReference>
<comment type="similarity">
    <text evidence="1">Belongs to the uracil-DNA glycosylase (UDG) superfamily. Type 4 (UDGa) family.</text>
</comment>